<dbReference type="InterPro" id="IPR020846">
    <property type="entry name" value="MFS_dom"/>
</dbReference>
<dbReference type="InterPro" id="IPR050930">
    <property type="entry name" value="MFS_Vesicular_Transporter"/>
</dbReference>
<feature type="transmembrane region" description="Helical" evidence="7">
    <location>
        <begin position="362"/>
        <end position="391"/>
    </location>
</feature>
<dbReference type="Proteomes" id="UP000664203">
    <property type="component" value="Unassembled WGS sequence"/>
</dbReference>
<evidence type="ECO:0000313" key="10">
    <source>
        <dbReference type="Proteomes" id="UP000664203"/>
    </source>
</evidence>
<dbReference type="PROSITE" id="PS50850">
    <property type="entry name" value="MFS"/>
    <property type="match status" value="1"/>
</dbReference>
<comment type="caution">
    <text evidence="9">The sequence shown here is derived from an EMBL/GenBank/DDBJ whole genome shotgun (WGS) entry which is preliminary data.</text>
</comment>
<evidence type="ECO:0000256" key="1">
    <source>
        <dbReference type="ARBA" id="ARBA00004141"/>
    </source>
</evidence>
<gene>
    <name evidence="9" type="ORF">ALECFALPRED_000358</name>
</gene>
<dbReference type="CDD" id="cd17325">
    <property type="entry name" value="MFS_MdtG_SLC18_like"/>
    <property type="match status" value="1"/>
</dbReference>
<evidence type="ECO:0000259" key="8">
    <source>
        <dbReference type="PROSITE" id="PS50850"/>
    </source>
</evidence>
<dbReference type="InterPro" id="IPR036259">
    <property type="entry name" value="MFS_trans_sf"/>
</dbReference>
<evidence type="ECO:0000256" key="7">
    <source>
        <dbReference type="SAM" id="Phobius"/>
    </source>
</evidence>
<dbReference type="GO" id="GO:0022857">
    <property type="term" value="F:transmembrane transporter activity"/>
    <property type="evidence" value="ECO:0007669"/>
    <property type="project" value="InterPro"/>
</dbReference>
<feature type="region of interest" description="Disordered" evidence="6">
    <location>
        <begin position="208"/>
        <end position="244"/>
    </location>
</feature>
<keyword evidence="10" id="KW-1185">Reference proteome</keyword>
<keyword evidence="5 7" id="KW-0472">Membrane</keyword>
<protein>
    <recommendedName>
        <fullName evidence="8">Major facilitator superfamily (MFS) profile domain-containing protein</fullName>
    </recommendedName>
</protein>
<dbReference type="PANTHER" id="PTHR23506">
    <property type="entry name" value="GH10249P"/>
    <property type="match status" value="1"/>
</dbReference>
<feature type="transmembrane region" description="Helical" evidence="7">
    <location>
        <begin position="307"/>
        <end position="328"/>
    </location>
</feature>
<feature type="transmembrane region" description="Helical" evidence="7">
    <location>
        <begin position="16"/>
        <end position="43"/>
    </location>
</feature>
<dbReference type="PANTHER" id="PTHR23506:SF37">
    <property type="entry name" value="MAJOR FACILITATOR SUPERFAMILY (MFS) PROFILE DOMAIN-CONTAINING PROTEIN"/>
    <property type="match status" value="1"/>
</dbReference>
<evidence type="ECO:0000256" key="4">
    <source>
        <dbReference type="ARBA" id="ARBA00022989"/>
    </source>
</evidence>
<dbReference type="GO" id="GO:0016020">
    <property type="term" value="C:membrane"/>
    <property type="evidence" value="ECO:0007669"/>
    <property type="project" value="UniProtKB-SubCell"/>
</dbReference>
<name>A0A8H3JA58_9LECA</name>
<proteinExistence type="predicted"/>
<evidence type="ECO:0000256" key="5">
    <source>
        <dbReference type="ARBA" id="ARBA00023136"/>
    </source>
</evidence>
<accession>A0A8H3JA58</accession>
<feature type="transmembrane region" description="Helical" evidence="7">
    <location>
        <begin position="89"/>
        <end position="107"/>
    </location>
</feature>
<organism evidence="9 10">
    <name type="scientific">Alectoria fallacina</name>
    <dbReference type="NCBI Taxonomy" id="1903189"/>
    <lineage>
        <taxon>Eukaryota</taxon>
        <taxon>Fungi</taxon>
        <taxon>Dikarya</taxon>
        <taxon>Ascomycota</taxon>
        <taxon>Pezizomycotina</taxon>
        <taxon>Lecanoromycetes</taxon>
        <taxon>OSLEUM clade</taxon>
        <taxon>Lecanoromycetidae</taxon>
        <taxon>Lecanorales</taxon>
        <taxon>Lecanorineae</taxon>
        <taxon>Parmeliaceae</taxon>
        <taxon>Alectoria</taxon>
    </lineage>
</organism>
<dbReference type="Pfam" id="PF07690">
    <property type="entry name" value="MFS_1"/>
    <property type="match status" value="1"/>
</dbReference>
<reference evidence="9" key="1">
    <citation type="submission" date="2021-03" db="EMBL/GenBank/DDBJ databases">
        <authorList>
            <person name="Tagirdzhanova G."/>
        </authorList>
    </citation>
    <scope>NUCLEOTIDE SEQUENCE</scope>
</reference>
<sequence>MAKSKPIGLKWRSSTIFIVSTVGIGLFTDLFLYGLVVPILPFILQDRVNLPHDQIQSHVSSLLAAYAGASVLFSLPAGILADRLPTRQLPFLVGLTALLLATLLLFLGQNVAVLTVARVLQGISAAVVWTIGLALVLDTVGPENLGKTIGSIFGFISIGELAAPVLGGVIYKSAGYGGVFGLGFAILAVDFIMRILIIEKKTAAKYETKEGQESNGHASTPEQDAEDDHEETEEDPLIQKEESQEYRIPPDQPRVIRSFPILYCLKDPRLLTALLLAFVQATLLATFDATVPTEAQELFNFDSLSAGLLFIALVLPYLVLGPVAGWTVDRYGPKPAAVIGFGYLVPMLVLLRLVRAGGKSQIIVYCAILALCGLGMGVIGSPSIVEASYVVGMYDKSNPDLFGANGPYAQLYGINSMVFSAGLTVGPLVSGSLKDAIGYGNMNLVVAALCLVTAILSFVFVGGKPTVLKKMHI</sequence>
<feature type="transmembrane region" description="Helical" evidence="7">
    <location>
        <begin position="335"/>
        <end position="356"/>
    </location>
</feature>
<feature type="domain" description="Major facilitator superfamily (MFS) profile" evidence="8">
    <location>
        <begin position="18"/>
        <end position="465"/>
    </location>
</feature>
<feature type="transmembrane region" description="Helical" evidence="7">
    <location>
        <begin position="149"/>
        <end position="171"/>
    </location>
</feature>
<feature type="compositionally biased region" description="Acidic residues" evidence="6">
    <location>
        <begin position="223"/>
        <end position="236"/>
    </location>
</feature>
<feature type="transmembrane region" description="Helical" evidence="7">
    <location>
        <begin position="63"/>
        <end position="82"/>
    </location>
</feature>
<dbReference type="Gene3D" id="1.20.1250.20">
    <property type="entry name" value="MFS general substrate transporter like domains"/>
    <property type="match status" value="2"/>
</dbReference>
<dbReference type="InterPro" id="IPR011701">
    <property type="entry name" value="MFS"/>
</dbReference>
<feature type="transmembrane region" description="Helical" evidence="7">
    <location>
        <begin position="270"/>
        <end position="287"/>
    </location>
</feature>
<keyword evidence="4 7" id="KW-1133">Transmembrane helix</keyword>
<dbReference type="OrthoDB" id="5086884at2759"/>
<comment type="subcellular location">
    <subcellularLocation>
        <location evidence="1">Membrane</location>
        <topology evidence="1">Multi-pass membrane protein</topology>
    </subcellularLocation>
</comment>
<evidence type="ECO:0000256" key="6">
    <source>
        <dbReference type="SAM" id="MobiDB-lite"/>
    </source>
</evidence>
<dbReference type="EMBL" id="CAJPDR010001032">
    <property type="protein sequence ID" value="CAF9943440.1"/>
    <property type="molecule type" value="Genomic_DNA"/>
</dbReference>
<feature type="transmembrane region" description="Helical" evidence="7">
    <location>
        <begin position="411"/>
        <end position="430"/>
    </location>
</feature>
<feature type="transmembrane region" description="Helical" evidence="7">
    <location>
        <begin position="442"/>
        <end position="463"/>
    </location>
</feature>
<evidence type="ECO:0000313" key="9">
    <source>
        <dbReference type="EMBL" id="CAF9943440.1"/>
    </source>
</evidence>
<evidence type="ECO:0000256" key="2">
    <source>
        <dbReference type="ARBA" id="ARBA00022448"/>
    </source>
</evidence>
<dbReference type="SUPFAM" id="SSF103473">
    <property type="entry name" value="MFS general substrate transporter"/>
    <property type="match status" value="1"/>
</dbReference>
<dbReference type="AlphaFoldDB" id="A0A8H3JA58"/>
<evidence type="ECO:0000256" key="3">
    <source>
        <dbReference type="ARBA" id="ARBA00022692"/>
    </source>
</evidence>
<keyword evidence="2" id="KW-0813">Transport</keyword>
<feature type="transmembrane region" description="Helical" evidence="7">
    <location>
        <begin position="177"/>
        <end position="197"/>
    </location>
</feature>
<keyword evidence="3 7" id="KW-0812">Transmembrane</keyword>
<feature type="transmembrane region" description="Helical" evidence="7">
    <location>
        <begin position="119"/>
        <end position="137"/>
    </location>
</feature>